<name>A0A6C0EAH7_9ZZZZ</name>
<dbReference type="AlphaFoldDB" id="A0A6C0EAH7"/>
<accession>A0A6C0EAH7</accession>
<protein>
    <submittedName>
        <fullName evidence="1">Uncharacterized protein</fullName>
    </submittedName>
</protein>
<dbReference type="EMBL" id="MN739775">
    <property type="protein sequence ID" value="QHT25858.1"/>
    <property type="molecule type" value="Genomic_DNA"/>
</dbReference>
<evidence type="ECO:0000313" key="1">
    <source>
        <dbReference type="EMBL" id="QHT25858.1"/>
    </source>
</evidence>
<proteinExistence type="predicted"/>
<sequence length="179" mass="21375">MPSKYRTISGVQGKVPLFSQKMFNKYDVKARAVVTETIGDIVKDNPNVYEEDMIFTTKEVPYKYLELQVCADWKYKDFPYINPYVYARKMRYSNSTLFMTFNSSFDECIIFDKSSICEKPTRMYKYSREFIHLVPWYKALRVPIKYLSLRTIRRYACLPTDDTETDESEEEKKDDIKKL</sequence>
<organism evidence="1">
    <name type="scientific">viral metagenome</name>
    <dbReference type="NCBI Taxonomy" id="1070528"/>
    <lineage>
        <taxon>unclassified sequences</taxon>
        <taxon>metagenomes</taxon>
        <taxon>organismal metagenomes</taxon>
    </lineage>
</organism>
<reference evidence="1" key="1">
    <citation type="journal article" date="2020" name="Nature">
        <title>Giant virus diversity and host interactions through global metagenomics.</title>
        <authorList>
            <person name="Schulz F."/>
            <person name="Roux S."/>
            <person name="Paez-Espino D."/>
            <person name="Jungbluth S."/>
            <person name="Walsh D.A."/>
            <person name="Denef V.J."/>
            <person name="McMahon K.D."/>
            <person name="Konstantinidis K.T."/>
            <person name="Eloe-Fadrosh E.A."/>
            <person name="Kyrpides N.C."/>
            <person name="Woyke T."/>
        </authorList>
    </citation>
    <scope>NUCLEOTIDE SEQUENCE</scope>
    <source>
        <strain evidence="1">GVMAG-M-3300023179-27</strain>
    </source>
</reference>